<accession>A0ABV1I4L6</accession>
<dbReference type="RefSeq" id="WP_349145007.1">
    <property type="nucleotide sequence ID" value="NZ_JBBMFC010000030.1"/>
</dbReference>
<organism evidence="2 3">
    <name type="scientific">Hominiventricola aquisgranensis</name>
    <dbReference type="NCBI Taxonomy" id="3133164"/>
    <lineage>
        <taxon>Bacteria</taxon>
        <taxon>Bacillati</taxon>
        <taxon>Bacillota</taxon>
        <taxon>Clostridia</taxon>
        <taxon>Lachnospirales</taxon>
        <taxon>Lachnospiraceae</taxon>
        <taxon>Hominiventricola</taxon>
    </lineage>
</organism>
<feature type="domain" description="IstB-like ATP-binding" evidence="1">
    <location>
        <begin position="4"/>
        <end position="146"/>
    </location>
</feature>
<dbReference type="InterPro" id="IPR027417">
    <property type="entry name" value="P-loop_NTPase"/>
</dbReference>
<dbReference type="GO" id="GO:0005524">
    <property type="term" value="F:ATP binding"/>
    <property type="evidence" value="ECO:0007669"/>
    <property type="project" value="UniProtKB-KW"/>
</dbReference>
<dbReference type="EMBL" id="JBBMFC010000030">
    <property type="protein sequence ID" value="MEQ2579853.1"/>
    <property type="molecule type" value="Genomic_DNA"/>
</dbReference>
<dbReference type="InterPro" id="IPR002611">
    <property type="entry name" value="IstB_ATP-bd"/>
</dbReference>
<protein>
    <submittedName>
        <fullName evidence="2">ATP-binding protein</fullName>
    </submittedName>
</protein>
<dbReference type="Proteomes" id="UP001470288">
    <property type="component" value="Unassembled WGS sequence"/>
</dbReference>
<dbReference type="PANTHER" id="PTHR30050:SF4">
    <property type="entry name" value="ATP-BINDING PROTEIN RV3427C IN INSERTION SEQUENCE-RELATED"/>
    <property type="match status" value="1"/>
</dbReference>
<name>A0ABV1I4L6_9FIRM</name>
<keyword evidence="2" id="KW-0067">ATP-binding</keyword>
<sequence length="151" mass="17109">MHLLEAVNNLLMTGGAGAGKTHIACALCITAMHQNRTVKYIRANTLLKESDHARQEGNYFEYSNEMAAYDLMVIDDFGLMDLDIEKCRDLFEIIESRDCRKATIIISQIPVSGWYQLFGDSTYADACLSRMTSKAYRLEFPGRDRRVNNGN</sequence>
<reference evidence="2 3" key="1">
    <citation type="submission" date="2024-03" db="EMBL/GenBank/DDBJ databases">
        <title>Human intestinal bacterial collection.</title>
        <authorList>
            <person name="Pauvert C."/>
            <person name="Hitch T.C.A."/>
            <person name="Clavel T."/>
        </authorList>
    </citation>
    <scope>NUCLEOTIDE SEQUENCE [LARGE SCALE GENOMIC DNA]</scope>
    <source>
        <strain evidence="2 3">CLA-AA-H78B</strain>
    </source>
</reference>
<evidence type="ECO:0000313" key="2">
    <source>
        <dbReference type="EMBL" id="MEQ2579853.1"/>
    </source>
</evidence>
<dbReference type="SUPFAM" id="SSF52540">
    <property type="entry name" value="P-loop containing nucleoside triphosphate hydrolases"/>
    <property type="match status" value="1"/>
</dbReference>
<evidence type="ECO:0000259" key="1">
    <source>
        <dbReference type="Pfam" id="PF01695"/>
    </source>
</evidence>
<dbReference type="Pfam" id="PF01695">
    <property type="entry name" value="IstB_IS21"/>
    <property type="match status" value="1"/>
</dbReference>
<dbReference type="CDD" id="cd00009">
    <property type="entry name" value="AAA"/>
    <property type="match status" value="1"/>
</dbReference>
<gene>
    <name evidence="2" type="ORF">WMO62_13650</name>
</gene>
<dbReference type="Gene3D" id="3.40.50.300">
    <property type="entry name" value="P-loop containing nucleotide triphosphate hydrolases"/>
    <property type="match status" value="1"/>
</dbReference>
<keyword evidence="3" id="KW-1185">Reference proteome</keyword>
<evidence type="ECO:0000313" key="3">
    <source>
        <dbReference type="Proteomes" id="UP001470288"/>
    </source>
</evidence>
<comment type="caution">
    <text evidence="2">The sequence shown here is derived from an EMBL/GenBank/DDBJ whole genome shotgun (WGS) entry which is preliminary data.</text>
</comment>
<dbReference type="PANTHER" id="PTHR30050">
    <property type="entry name" value="CHROMOSOMAL REPLICATION INITIATOR PROTEIN DNAA"/>
    <property type="match status" value="1"/>
</dbReference>
<proteinExistence type="predicted"/>
<keyword evidence="2" id="KW-0547">Nucleotide-binding</keyword>